<evidence type="ECO:0000256" key="3">
    <source>
        <dbReference type="ARBA" id="ARBA00022737"/>
    </source>
</evidence>
<dbReference type="SUPFAM" id="SSF57667">
    <property type="entry name" value="beta-beta-alpha zinc fingers"/>
    <property type="match status" value="6"/>
</dbReference>
<name>A0A7R8WGN5_9CRUS</name>
<keyword evidence="6" id="KW-0539">Nucleus</keyword>
<evidence type="ECO:0000256" key="4">
    <source>
        <dbReference type="ARBA" id="ARBA00022771"/>
    </source>
</evidence>
<evidence type="ECO:0000313" key="8">
    <source>
        <dbReference type="EMBL" id="CAD7231312.1"/>
    </source>
</evidence>
<dbReference type="FunFam" id="3.30.160.60:FF:000624">
    <property type="entry name" value="zinc finger protein 697"/>
    <property type="match status" value="2"/>
</dbReference>
<keyword evidence="3" id="KW-0677">Repeat</keyword>
<evidence type="ECO:0000256" key="6">
    <source>
        <dbReference type="ARBA" id="ARBA00023242"/>
    </source>
</evidence>
<feature type="compositionally biased region" description="Pro residues" evidence="7">
    <location>
        <begin position="71"/>
        <end position="85"/>
    </location>
</feature>
<dbReference type="EMBL" id="OB663374">
    <property type="protein sequence ID" value="CAD7231312.1"/>
    <property type="molecule type" value="Genomic_DNA"/>
</dbReference>
<dbReference type="AlphaFoldDB" id="A0A7R8WGN5"/>
<proteinExistence type="predicted"/>
<keyword evidence="4" id="KW-0863">Zinc-finger</keyword>
<dbReference type="SMART" id="SM00355">
    <property type="entry name" value="ZnF_C2H2"/>
    <property type="match status" value="10"/>
</dbReference>
<comment type="subcellular location">
    <subcellularLocation>
        <location evidence="1">Nucleus</location>
    </subcellularLocation>
</comment>
<evidence type="ECO:0000256" key="7">
    <source>
        <dbReference type="SAM" id="MobiDB-lite"/>
    </source>
</evidence>
<keyword evidence="5" id="KW-0862">Zinc</keyword>
<sequence>MEPSAPQHLSVLGSSPGIMDNLISGSSSSAAALSPSYHPHPHPHFPSLHPLASTEPRNDLIIPDPNAVSLPPVPATQPPVPATQPPTPVIYPLSVSVPEEDNLVEHAAKPAWYRDCAEYFLSGFEKFRHHEPFFSEVRSLFFAALDRAHVTLSADTKVDVGGLLEATGASEGAEDRPKRKRTKPVRKFDSPVPHDVSLAPVKKRGRKPAGVYAEAEAVAGGSVKDEGSTPEEESWDEYQEEEEGRGVELAEPECVLSEEGGSSSQADEGEFGGETAYTRKRRRPSVKTPEQEEADKIYPCPDCDKKFSTKRSLEFHQVEHSTDGPRLTCSQCPKTFFHEAKLTKHVRNCHRPGGWACDECGATYKSRLGLSEHKERHKGLSRKCPHCGVVFHTLLVLKNHIRNQHTDRQPILCDICGRTFKHQHSLNYHTQVAHEPSGNFKCEMCPQKTFHTAIHLRDHQKRHGQTWLLQCASCGQQFKTVSGLRKHEVSHTGVRPFACHKCEKTYLSQGDLNKHLRVHAGDRRYKCTLCEKAFFVKCDLDSHMNTHTGNRPHVCNVCGAAFAYSGMLSIHKRSKHPL</sequence>
<evidence type="ECO:0000256" key="5">
    <source>
        <dbReference type="ARBA" id="ARBA00022833"/>
    </source>
</evidence>
<dbReference type="PANTHER" id="PTHR24393:SF34">
    <property type="entry name" value="PR_SET DOMAIN 13"/>
    <property type="match status" value="1"/>
</dbReference>
<evidence type="ECO:0000256" key="2">
    <source>
        <dbReference type="ARBA" id="ARBA00022723"/>
    </source>
</evidence>
<dbReference type="FunFam" id="3.30.160.60:FF:000145">
    <property type="entry name" value="Zinc finger protein 574"/>
    <property type="match status" value="1"/>
</dbReference>
<dbReference type="GO" id="GO:0000978">
    <property type="term" value="F:RNA polymerase II cis-regulatory region sequence-specific DNA binding"/>
    <property type="evidence" value="ECO:0007669"/>
    <property type="project" value="TreeGrafter"/>
</dbReference>
<dbReference type="GO" id="GO:0001228">
    <property type="term" value="F:DNA-binding transcription activator activity, RNA polymerase II-specific"/>
    <property type="evidence" value="ECO:0007669"/>
    <property type="project" value="TreeGrafter"/>
</dbReference>
<dbReference type="PROSITE" id="PS00028">
    <property type="entry name" value="ZINC_FINGER_C2H2_1"/>
    <property type="match status" value="9"/>
</dbReference>
<dbReference type="Pfam" id="PF00096">
    <property type="entry name" value="zf-C2H2"/>
    <property type="match status" value="5"/>
</dbReference>
<dbReference type="Gene3D" id="3.30.160.60">
    <property type="entry name" value="Classic Zinc Finger"/>
    <property type="match status" value="7"/>
</dbReference>
<dbReference type="PROSITE" id="PS50157">
    <property type="entry name" value="ZINC_FINGER_C2H2_2"/>
    <property type="match status" value="9"/>
</dbReference>
<organism evidence="8">
    <name type="scientific">Cyprideis torosa</name>
    <dbReference type="NCBI Taxonomy" id="163714"/>
    <lineage>
        <taxon>Eukaryota</taxon>
        <taxon>Metazoa</taxon>
        <taxon>Ecdysozoa</taxon>
        <taxon>Arthropoda</taxon>
        <taxon>Crustacea</taxon>
        <taxon>Oligostraca</taxon>
        <taxon>Ostracoda</taxon>
        <taxon>Podocopa</taxon>
        <taxon>Podocopida</taxon>
        <taxon>Cytherocopina</taxon>
        <taxon>Cytheroidea</taxon>
        <taxon>Cytherideidae</taxon>
        <taxon>Cyprideis</taxon>
    </lineage>
</organism>
<dbReference type="InterPro" id="IPR013087">
    <property type="entry name" value="Znf_C2H2_type"/>
</dbReference>
<feature type="region of interest" description="Disordered" evidence="7">
    <location>
        <begin position="168"/>
        <end position="294"/>
    </location>
</feature>
<feature type="compositionally biased region" description="Acidic residues" evidence="7">
    <location>
        <begin position="228"/>
        <end position="243"/>
    </location>
</feature>
<accession>A0A7R8WGN5</accession>
<gene>
    <name evidence="8" type="ORF">CTOB1V02_LOCUS9160</name>
</gene>
<dbReference type="GO" id="GO:0005634">
    <property type="term" value="C:nucleus"/>
    <property type="evidence" value="ECO:0007669"/>
    <property type="project" value="UniProtKB-SubCell"/>
</dbReference>
<feature type="region of interest" description="Disordered" evidence="7">
    <location>
        <begin position="29"/>
        <end position="85"/>
    </location>
</feature>
<dbReference type="OrthoDB" id="3437960at2759"/>
<dbReference type="InterPro" id="IPR036236">
    <property type="entry name" value="Znf_C2H2_sf"/>
</dbReference>
<reference evidence="8" key="1">
    <citation type="submission" date="2020-11" db="EMBL/GenBank/DDBJ databases">
        <authorList>
            <person name="Tran Van P."/>
        </authorList>
    </citation>
    <scope>NUCLEOTIDE SEQUENCE</scope>
</reference>
<dbReference type="Pfam" id="PF13912">
    <property type="entry name" value="zf-C2H2_6"/>
    <property type="match status" value="1"/>
</dbReference>
<keyword evidence="2" id="KW-0479">Metal-binding</keyword>
<protein>
    <submittedName>
        <fullName evidence="8">Uncharacterized protein</fullName>
    </submittedName>
</protein>
<evidence type="ECO:0000256" key="1">
    <source>
        <dbReference type="ARBA" id="ARBA00004123"/>
    </source>
</evidence>
<dbReference type="GO" id="GO:0008270">
    <property type="term" value="F:zinc ion binding"/>
    <property type="evidence" value="ECO:0007669"/>
    <property type="project" value="UniProtKB-KW"/>
</dbReference>
<dbReference type="PANTHER" id="PTHR24393">
    <property type="entry name" value="ZINC FINGER PROTEIN"/>
    <property type="match status" value="1"/>
</dbReference>
<feature type="compositionally biased region" description="Low complexity" evidence="7">
    <location>
        <begin position="209"/>
        <end position="221"/>
    </location>
</feature>